<dbReference type="KEGG" id="sera:Ser39006_001695"/>
<evidence type="ECO:0000256" key="7">
    <source>
        <dbReference type="PIRSR" id="PIRSR600246-3"/>
    </source>
</evidence>
<evidence type="ECO:0000313" key="10">
    <source>
        <dbReference type="Proteomes" id="UP000017700"/>
    </source>
</evidence>
<dbReference type="GO" id="GO:0006508">
    <property type="term" value="P:proteolysis"/>
    <property type="evidence" value="ECO:0007669"/>
    <property type="project" value="UniProtKB-KW"/>
</dbReference>
<keyword evidence="2" id="KW-0378">Hydrolase</keyword>
<dbReference type="FunFam" id="3.60.20.30:FF:000001">
    <property type="entry name" value="Isoaspartyl peptidase/L-asparaginase"/>
    <property type="match status" value="1"/>
</dbReference>
<gene>
    <name evidence="8" type="ORF">CWC46_01695</name>
    <name evidence="9" type="ORF">Ser39006_001695</name>
</gene>
<dbReference type="RefSeq" id="WP_021013892.1">
    <property type="nucleotide sequence ID" value="NZ_CP025084.1"/>
</dbReference>
<dbReference type="AlphaFoldDB" id="A0A2I5TEG9"/>
<dbReference type="CDD" id="cd04701">
    <property type="entry name" value="Asparaginase_2"/>
    <property type="match status" value="1"/>
</dbReference>
<organism evidence="9 10">
    <name type="scientific">Serratia sp. (strain ATCC 39006)</name>
    <name type="common">Prodigiosinella confusarubida</name>
    <dbReference type="NCBI Taxonomy" id="104623"/>
    <lineage>
        <taxon>Bacteria</taxon>
        <taxon>Pseudomonadati</taxon>
        <taxon>Pseudomonadota</taxon>
        <taxon>Gammaproteobacteria</taxon>
        <taxon>Enterobacterales</taxon>
        <taxon>Pectobacteriaceae</taxon>
        <taxon>Prodigiosinella</taxon>
    </lineage>
</organism>
<name>A0A2I5TEG9_SERS3</name>
<dbReference type="PANTHER" id="PTHR10188">
    <property type="entry name" value="L-ASPARAGINASE"/>
    <property type="match status" value="1"/>
</dbReference>
<evidence type="ECO:0000256" key="4">
    <source>
        <dbReference type="ARBA" id="ARBA00069124"/>
    </source>
</evidence>
<keyword evidence="3" id="KW-0068">Autocatalytic cleavage</keyword>
<dbReference type="EMBL" id="CP025084">
    <property type="protein sequence ID" value="AUH02963.1"/>
    <property type="molecule type" value="Genomic_DNA"/>
</dbReference>
<dbReference type="KEGG" id="serq:CWC46_01695"/>
<dbReference type="InterPro" id="IPR029055">
    <property type="entry name" value="Ntn_hydrolases_N"/>
</dbReference>
<keyword evidence="10" id="KW-1185">Reference proteome</keyword>
<sequence length="319" mass="33395">MKPVIVIHGGAGALTRSSMSDDKEQRYRAALLAVISRGQEILAQRGTALDAVTEAVRLLEECPLFNAGKGSVFTHSGTHELDASMMDGRTLDAGAITGVSHVRNPILAARAVLERSPHVMFTAAGAEAFAREQGLEMVEPAFFSTEERYQQLLNAQQGAGKVVLDHDGQSASGSDEPIDPNHKFGTVGAVALDAEGNLAAATSTGGMTNKQVGRVGDSPIIGAGCYANNQTVAVSCTGTGEVFMRTVAAYDVSALMEYGNMPLPQAAERVVMEKIHALGGSGGLIAVDRYGNIALPFNSEGMYRGYAYVGGTPTVGIYK</sequence>
<evidence type="ECO:0000256" key="6">
    <source>
        <dbReference type="PIRSR" id="PIRSR600246-2"/>
    </source>
</evidence>
<protein>
    <recommendedName>
        <fullName evidence="4">Isoaspartyl peptidase</fullName>
    </recommendedName>
</protein>
<reference evidence="9" key="4">
    <citation type="submission" date="2017-11" db="EMBL/GenBank/DDBJ databases">
        <title>Complete genome sequence of Serratia sp. ATCC 39006.</title>
        <authorList>
            <person name="Hampton H.G."/>
            <person name="Jackson S.A."/>
            <person name="Jauregui R."/>
            <person name="Poulter G.T.M."/>
            <person name="Salmond G.P.C."/>
            <person name="Fineran P.C."/>
        </authorList>
    </citation>
    <scope>NUCLEOTIDE SEQUENCE</scope>
    <source>
        <strain evidence="9">ATCC 39006</strain>
    </source>
</reference>
<evidence type="ECO:0000313" key="11">
    <source>
        <dbReference type="Proteomes" id="UP000233778"/>
    </source>
</evidence>
<dbReference type="OrthoDB" id="9780217at2"/>
<proteinExistence type="predicted"/>
<dbReference type="PANTHER" id="PTHR10188:SF6">
    <property type="entry name" value="N(4)-(BETA-N-ACETYLGLUCOSAMINYL)-L-ASPARAGINASE"/>
    <property type="match status" value="1"/>
</dbReference>
<dbReference type="Proteomes" id="UP000017700">
    <property type="component" value="Chromosome"/>
</dbReference>
<reference evidence="8 11" key="3">
    <citation type="submission" date="2017-11" db="EMBL/GenBank/DDBJ databases">
        <title>Complete genome sequence of Serratia sp. ATCC 39006 LacA.</title>
        <authorList>
            <person name="Hampton H.G."/>
            <person name="Jackson S.A."/>
            <person name="Jauregui R."/>
            <person name="Poulter G.T.M."/>
            <person name="Salmond G.P.C."/>
            <person name="Fineran P.C."/>
        </authorList>
    </citation>
    <scope>NUCLEOTIDE SEQUENCE [LARGE SCALE GENOMIC DNA]</scope>
    <source>
        <strain evidence="8 11">ATCC 39006</strain>
    </source>
</reference>
<evidence type="ECO:0000256" key="5">
    <source>
        <dbReference type="PIRSR" id="PIRSR600246-1"/>
    </source>
</evidence>
<dbReference type="SUPFAM" id="SSF56235">
    <property type="entry name" value="N-terminal nucleophile aminohydrolases (Ntn hydrolases)"/>
    <property type="match status" value="1"/>
</dbReference>
<reference evidence="9" key="2">
    <citation type="submission" date="2013-09" db="EMBL/GenBank/DDBJ databases">
        <authorList>
            <person name="Wang G."/>
            <person name="Yang Y."/>
            <person name="Su Y."/>
        </authorList>
    </citation>
    <scope>NUCLEOTIDE SEQUENCE</scope>
    <source>
        <strain evidence="9">ATCC 39006</strain>
    </source>
</reference>
<evidence type="ECO:0000313" key="9">
    <source>
        <dbReference type="EMBL" id="AUH02963.1"/>
    </source>
</evidence>
<dbReference type="Proteomes" id="UP000233778">
    <property type="component" value="Chromosome"/>
</dbReference>
<feature type="site" description="Cleavage; by autolysis" evidence="7">
    <location>
        <begin position="185"/>
        <end position="186"/>
    </location>
</feature>
<dbReference type="STRING" id="104623.Ser39006_00617"/>
<reference evidence="9 10" key="1">
    <citation type="journal article" date="2013" name="Genome Announc.">
        <title>Draft genome sequence of Serratia sp. strain ATCC 39006, a model bacterium for analysis of the biosynthesis and regulation of prodigiosin, a carbapenem, and gas vesicles.</title>
        <authorList>
            <person name="Fineran P.C."/>
            <person name="Iglesias Cans M.C."/>
            <person name="Ramsay J.P."/>
            <person name="Wilf N.M."/>
            <person name="Cossyleon D."/>
            <person name="McNeil M.B."/>
            <person name="Williamson N.R."/>
            <person name="Monson R.E."/>
            <person name="Becher S.A."/>
            <person name="Stanton J.A."/>
            <person name="Brugger K."/>
            <person name="Brown S.D."/>
            <person name="Salmond G.P."/>
        </authorList>
    </citation>
    <scope>NUCLEOTIDE SEQUENCE [LARGE SCALE GENOMIC DNA]</scope>
    <source>
        <strain evidence="9">ATCC 39006</strain>
        <strain evidence="10">ATCC 39006 / SC 11482</strain>
    </source>
</reference>
<feature type="binding site" evidence="6">
    <location>
        <begin position="237"/>
        <end position="240"/>
    </location>
    <ligand>
        <name>substrate</name>
    </ligand>
</feature>
<evidence type="ECO:0000256" key="2">
    <source>
        <dbReference type="ARBA" id="ARBA00022801"/>
    </source>
</evidence>
<evidence type="ECO:0000313" key="8">
    <source>
        <dbReference type="EMBL" id="AUG98648.1"/>
    </source>
</evidence>
<feature type="active site" description="Nucleophile" evidence="5">
    <location>
        <position position="186"/>
    </location>
</feature>
<accession>A0A2I5TEG9</accession>
<feature type="binding site" evidence="6">
    <location>
        <begin position="214"/>
        <end position="217"/>
    </location>
    <ligand>
        <name>substrate</name>
    </ligand>
</feature>
<dbReference type="GO" id="GO:0008233">
    <property type="term" value="F:peptidase activity"/>
    <property type="evidence" value="ECO:0007669"/>
    <property type="project" value="UniProtKB-KW"/>
</dbReference>
<evidence type="ECO:0000256" key="1">
    <source>
        <dbReference type="ARBA" id="ARBA00022670"/>
    </source>
</evidence>
<dbReference type="Pfam" id="PF01112">
    <property type="entry name" value="Asparaginase_2"/>
    <property type="match status" value="1"/>
</dbReference>
<keyword evidence="1" id="KW-0645">Protease</keyword>
<evidence type="ECO:0000256" key="3">
    <source>
        <dbReference type="ARBA" id="ARBA00022813"/>
    </source>
</evidence>
<dbReference type="GO" id="GO:0016811">
    <property type="term" value="F:hydrolase activity, acting on carbon-nitrogen (but not peptide) bonds, in linear amides"/>
    <property type="evidence" value="ECO:0007669"/>
    <property type="project" value="UniProtKB-ARBA"/>
</dbReference>
<dbReference type="Gene3D" id="3.60.20.30">
    <property type="entry name" value="(Glycosyl)asparaginase"/>
    <property type="match status" value="1"/>
</dbReference>
<dbReference type="EMBL" id="CP025085">
    <property type="protein sequence ID" value="AUG98648.1"/>
    <property type="molecule type" value="Genomic_DNA"/>
</dbReference>
<dbReference type="InterPro" id="IPR000246">
    <property type="entry name" value="Peptidase_T2"/>
</dbReference>